<dbReference type="PANTHER" id="PTHR33446:SF2">
    <property type="entry name" value="PROTEIN TONB"/>
    <property type="match status" value="1"/>
</dbReference>
<dbReference type="EMBL" id="MLJW01000064">
    <property type="protein sequence ID" value="OIR03624.1"/>
    <property type="molecule type" value="Genomic_DNA"/>
</dbReference>
<dbReference type="Pfam" id="PF03544">
    <property type="entry name" value="TonB_C"/>
    <property type="match status" value="1"/>
</dbReference>
<keyword evidence="4" id="KW-1003">Cell membrane</keyword>
<dbReference type="PANTHER" id="PTHR33446">
    <property type="entry name" value="PROTEIN TONB-RELATED"/>
    <property type="match status" value="1"/>
</dbReference>
<dbReference type="SUPFAM" id="SSF74653">
    <property type="entry name" value="TolA/TonB C-terminal domain"/>
    <property type="match status" value="1"/>
</dbReference>
<keyword evidence="9" id="KW-0472">Membrane</keyword>
<evidence type="ECO:0000256" key="8">
    <source>
        <dbReference type="ARBA" id="ARBA00022989"/>
    </source>
</evidence>
<evidence type="ECO:0000256" key="1">
    <source>
        <dbReference type="ARBA" id="ARBA00004383"/>
    </source>
</evidence>
<reference evidence="11" key="1">
    <citation type="submission" date="2016-10" db="EMBL/GenBank/DDBJ databases">
        <title>Sequence of Gallionella enrichment culture.</title>
        <authorList>
            <person name="Poehlein A."/>
            <person name="Muehling M."/>
            <person name="Daniel R."/>
        </authorList>
    </citation>
    <scope>NUCLEOTIDE SEQUENCE</scope>
</reference>
<proteinExistence type="inferred from homology"/>
<feature type="domain" description="TonB C-terminal" evidence="10">
    <location>
        <begin position="26"/>
        <end position="115"/>
    </location>
</feature>
<dbReference type="InterPro" id="IPR037682">
    <property type="entry name" value="TonB_C"/>
</dbReference>
<evidence type="ECO:0000259" key="10">
    <source>
        <dbReference type="PROSITE" id="PS52015"/>
    </source>
</evidence>
<dbReference type="GO" id="GO:0055085">
    <property type="term" value="P:transmembrane transport"/>
    <property type="evidence" value="ECO:0007669"/>
    <property type="project" value="InterPro"/>
</dbReference>
<keyword evidence="5" id="KW-0997">Cell inner membrane</keyword>
<protein>
    <submittedName>
        <fullName evidence="11">Gram-negative bacterial tonB protein</fullName>
    </submittedName>
</protein>
<evidence type="ECO:0000256" key="7">
    <source>
        <dbReference type="ARBA" id="ARBA00022927"/>
    </source>
</evidence>
<keyword evidence="8" id="KW-1133">Transmembrane helix</keyword>
<dbReference type="GO" id="GO:0098797">
    <property type="term" value="C:plasma membrane protein complex"/>
    <property type="evidence" value="ECO:0007669"/>
    <property type="project" value="TreeGrafter"/>
</dbReference>
<accession>A0A1J5SHW5</accession>
<keyword evidence="6" id="KW-0812">Transmembrane</keyword>
<dbReference type="PROSITE" id="PS51257">
    <property type="entry name" value="PROKAR_LIPOPROTEIN"/>
    <property type="match status" value="1"/>
</dbReference>
<dbReference type="AlphaFoldDB" id="A0A1J5SHW5"/>
<dbReference type="GO" id="GO:0015031">
    <property type="term" value="P:protein transport"/>
    <property type="evidence" value="ECO:0007669"/>
    <property type="project" value="UniProtKB-KW"/>
</dbReference>
<name>A0A1J5SHW5_9ZZZZ</name>
<evidence type="ECO:0000256" key="4">
    <source>
        <dbReference type="ARBA" id="ARBA00022475"/>
    </source>
</evidence>
<dbReference type="PROSITE" id="PS52015">
    <property type="entry name" value="TONB_CTD"/>
    <property type="match status" value="1"/>
</dbReference>
<dbReference type="InterPro" id="IPR006260">
    <property type="entry name" value="TonB/TolA_C"/>
</dbReference>
<evidence type="ECO:0000256" key="2">
    <source>
        <dbReference type="ARBA" id="ARBA00006555"/>
    </source>
</evidence>
<evidence type="ECO:0000256" key="9">
    <source>
        <dbReference type="ARBA" id="ARBA00023136"/>
    </source>
</evidence>
<sequence length="115" mass="12296">MNRFSSFLLAALLACATLPATRAAQGFDQLPSPDRTAMPAYPADLAAKHVEGIVILRVSIDGQGNVTHVQAVKSTDARFEQSAVDCVKAKWHFKPAMRGGSGVPCTVTIPIRFSQ</sequence>
<dbReference type="InterPro" id="IPR051045">
    <property type="entry name" value="TonB-dependent_transducer"/>
</dbReference>
<dbReference type="GO" id="GO:0031992">
    <property type="term" value="F:energy transducer activity"/>
    <property type="evidence" value="ECO:0007669"/>
    <property type="project" value="TreeGrafter"/>
</dbReference>
<evidence type="ECO:0000313" key="11">
    <source>
        <dbReference type="EMBL" id="OIR03624.1"/>
    </source>
</evidence>
<keyword evidence="7" id="KW-0653">Protein transport</keyword>
<evidence type="ECO:0000256" key="5">
    <source>
        <dbReference type="ARBA" id="ARBA00022519"/>
    </source>
</evidence>
<keyword evidence="3" id="KW-0813">Transport</keyword>
<dbReference type="Gene3D" id="3.30.1150.10">
    <property type="match status" value="1"/>
</dbReference>
<evidence type="ECO:0000256" key="6">
    <source>
        <dbReference type="ARBA" id="ARBA00022692"/>
    </source>
</evidence>
<gene>
    <name evidence="11" type="ORF">GALL_142460</name>
</gene>
<comment type="similarity">
    <text evidence="2">Belongs to the TonB family.</text>
</comment>
<evidence type="ECO:0000256" key="3">
    <source>
        <dbReference type="ARBA" id="ARBA00022448"/>
    </source>
</evidence>
<comment type="subcellular location">
    <subcellularLocation>
        <location evidence="1">Cell inner membrane</location>
        <topology evidence="1">Single-pass membrane protein</topology>
        <orientation evidence="1">Periplasmic side</orientation>
    </subcellularLocation>
</comment>
<dbReference type="NCBIfam" id="TIGR01352">
    <property type="entry name" value="tonB_Cterm"/>
    <property type="match status" value="1"/>
</dbReference>
<organism evidence="11">
    <name type="scientific">mine drainage metagenome</name>
    <dbReference type="NCBI Taxonomy" id="410659"/>
    <lineage>
        <taxon>unclassified sequences</taxon>
        <taxon>metagenomes</taxon>
        <taxon>ecological metagenomes</taxon>
    </lineage>
</organism>
<comment type="caution">
    <text evidence="11">The sequence shown here is derived from an EMBL/GenBank/DDBJ whole genome shotgun (WGS) entry which is preliminary data.</text>
</comment>